<dbReference type="PANTHER" id="PTHR43390">
    <property type="entry name" value="SIGNAL PEPTIDASE I"/>
    <property type="match status" value="1"/>
</dbReference>
<comment type="caution">
    <text evidence="10">The sequence shown here is derived from an EMBL/GenBank/DDBJ whole genome shotgun (WGS) entry which is preliminary data.</text>
</comment>
<dbReference type="CDD" id="cd06530">
    <property type="entry name" value="S26_SPase_I"/>
    <property type="match status" value="1"/>
</dbReference>
<evidence type="ECO:0000256" key="6">
    <source>
        <dbReference type="PIRSR" id="PIRSR600223-1"/>
    </source>
</evidence>
<dbReference type="InterPro" id="IPR036286">
    <property type="entry name" value="LexA/Signal_pep-like_sf"/>
</dbReference>
<feature type="active site" evidence="6">
    <location>
        <position position="61"/>
    </location>
</feature>
<dbReference type="PROSITE" id="PS00761">
    <property type="entry name" value="SPASE_I_3"/>
    <property type="match status" value="1"/>
</dbReference>
<dbReference type="PANTHER" id="PTHR43390:SF1">
    <property type="entry name" value="CHLOROPLAST PROCESSING PEPTIDASE"/>
    <property type="match status" value="1"/>
</dbReference>
<dbReference type="Gene3D" id="2.10.109.10">
    <property type="entry name" value="Umud Fragment, subunit A"/>
    <property type="match status" value="1"/>
</dbReference>
<evidence type="ECO:0000256" key="2">
    <source>
        <dbReference type="ARBA" id="ARBA00004401"/>
    </source>
</evidence>
<keyword evidence="7" id="KW-1133">Transmembrane helix</keyword>
<dbReference type="EC" id="3.4.21.89" evidence="4 7"/>
<dbReference type="InterPro" id="IPR019758">
    <property type="entry name" value="Pept_S26A_signal_pept_1_CS"/>
</dbReference>
<dbReference type="GO" id="GO:0006465">
    <property type="term" value="P:signal peptide processing"/>
    <property type="evidence" value="ECO:0007669"/>
    <property type="project" value="InterPro"/>
</dbReference>
<feature type="compositionally biased region" description="Basic and acidic residues" evidence="8">
    <location>
        <begin position="256"/>
        <end position="265"/>
    </location>
</feature>
<feature type="compositionally biased region" description="Polar residues" evidence="8">
    <location>
        <begin position="1"/>
        <end position="13"/>
    </location>
</feature>
<keyword evidence="7" id="KW-0472">Membrane</keyword>
<evidence type="ECO:0000256" key="7">
    <source>
        <dbReference type="RuleBase" id="RU362042"/>
    </source>
</evidence>
<evidence type="ECO:0000313" key="10">
    <source>
        <dbReference type="EMBL" id="MBF4160455.1"/>
    </source>
</evidence>
<protein>
    <recommendedName>
        <fullName evidence="4 7">Signal peptidase I</fullName>
        <ecNumber evidence="4 7">3.4.21.89</ecNumber>
    </recommendedName>
</protein>
<feature type="transmembrane region" description="Helical" evidence="7">
    <location>
        <begin position="33"/>
        <end position="57"/>
    </location>
</feature>
<dbReference type="GO" id="GO:0004252">
    <property type="term" value="F:serine-type endopeptidase activity"/>
    <property type="evidence" value="ECO:0007669"/>
    <property type="project" value="InterPro"/>
</dbReference>
<dbReference type="AlphaFoldDB" id="A0A930UYP8"/>
<organism evidence="10 11">
    <name type="scientific">Nocardioides acrostichi</name>
    <dbReference type="NCBI Taxonomy" id="2784339"/>
    <lineage>
        <taxon>Bacteria</taxon>
        <taxon>Bacillati</taxon>
        <taxon>Actinomycetota</taxon>
        <taxon>Actinomycetes</taxon>
        <taxon>Propionibacteriales</taxon>
        <taxon>Nocardioidaceae</taxon>
        <taxon>Nocardioides</taxon>
    </lineage>
</organism>
<keyword evidence="7" id="KW-0645">Protease</keyword>
<dbReference type="PRINTS" id="PR00727">
    <property type="entry name" value="LEADERPTASE"/>
</dbReference>
<dbReference type="InterPro" id="IPR000223">
    <property type="entry name" value="Pept_S26A_signal_pept_1"/>
</dbReference>
<dbReference type="EMBL" id="JADIVZ010000001">
    <property type="protein sequence ID" value="MBF4160455.1"/>
    <property type="molecule type" value="Genomic_DNA"/>
</dbReference>
<keyword evidence="7" id="KW-0812">Transmembrane</keyword>
<dbReference type="InterPro" id="IPR019533">
    <property type="entry name" value="Peptidase_S26"/>
</dbReference>
<gene>
    <name evidence="10" type="primary">lepB</name>
    <name evidence="10" type="ORF">ISG29_02060</name>
</gene>
<name>A0A930UYP8_9ACTN</name>
<feature type="domain" description="Peptidase S26" evidence="9">
    <location>
        <begin position="32"/>
        <end position="231"/>
    </location>
</feature>
<evidence type="ECO:0000259" key="9">
    <source>
        <dbReference type="Pfam" id="PF10502"/>
    </source>
</evidence>
<evidence type="ECO:0000313" key="11">
    <source>
        <dbReference type="Proteomes" id="UP000656804"/>
    </source>
</evidence>
<evidence type="ECO:0000256" key="5">
    <source>
        <dbReference type="ARBA" id="ARBA00022801"/>
    </source>
</evidence>
<sequence length="265" mass="28482">MTSEQSDEPTGQESSTPAARARSRRRLPPGAEVGIVLVAAVLLAVVVKVFFVQAFYIPSISMAPGLRDDDKIVVEKWSYWSGEPQRGDVVVFSDPGGWLNPGEVEDPSNILTETMAKIGLYPSGGHLVKRVIGVPGDVIKCCDDQGRLIINGVAVDESDYVFDDKRVHGCRGPMTGNCAWKAGPVPQGTVFVMGDNRGKSADSTVHLCLEDETDCVAGHEFVPDSDIVGKVWRILLPFDRAGSVSSDSEVFAQVPDRSDDAPKAP</sequence>
<dbReference type="RefSeq" id="WP_194501681.1">
    <property type="nucleotide sequence ID" value="NZ_JADIVZ010000001.1"/>
</dbReference>
<dbReference type="GO" id="GO:0009003">
    <property type="term" value="F:signal peptidase activity"/>
    <property type="evidence" value="ECO:0007669"/>
    <property type="project" value="UniProtKB-EC"/>
</dbReference>
<dbReference type="SUPFAM" id="SSF51306">
    <property type="entry name" value="LexA/Signal peptidase"/>
    <property type="match status" value="1"/>
</dbReference>
<accession>A0A930UYP8</accession>
<evidence type="ECO:0000256" key="8">
    <source>
        <dbReference type="SAM" id="MobiDB-lite"/>
    </source>
</evidence>
<keyword evidence="5 7" id="KW-0378">Hydrolase</keyword>
<keyword evidence="11" id="KW-1185">Reference proteome</keyword>
<evidence type="ECO:0000256" key="1">
    <source>
        <dbReference type="ARBA" id="ARBA00000677"/>
    </source>
</evidence>
<proteinExistence type="inferred from homology"/>
<evidence type="ECO:0000256" key="4">
    <source>
        <dbReference type="ARBA" id="ARBA00013208"/>
    </source>
</evidence>
<reference evidence="10" key="1">
    <citation type="submission" date="2020-11" db="EMBL/GenBank/DDBJ databases">
        <title>Nocardioides sp. CBS4Y-1, whole genome shotgun sequence.</title>
        <authorList>
            <person name="Tuo L."/>
        </authorList>
    </citation>
    <scope>NUCLEOTIDE SEQUENCE</scope>
    <source>
        <strain evidence="10">CBS4Y-1</strain>
    </source>
</reference>
<dbReference type="Proteomes" id="UP000656804">
    <property type="component" value="Unassembled WGS sequence"/>
</dbReference>
<comment type="similarity">
    <text evidence="3 7">Belongs to the peptidase S26 family.</text>
</comment>
<dbReference type="GO" id="GO:0005886">
    <property type="term" value="C:plasma membrane"/>
    <property type="evidence" value="ECO:0007669"/>
    <property type="project" value="UniProtKB-SubCell"/>
</dbReference>
<dbReference type="NCBIfam" id="TIGR02227">
    <property type="entry name" value="sigpep_I_bact"/>
    <property type="match status" value="1"/>
</dbReference>
<feature type="region of interest" description="Disordered" evidence="8">
    <location>
        <begin position="1"/>
        <end position="25"/>
    </location>
</feature>
<comment type="subcellular location">
    <subcellularLocation>
        <location evidence="2">Cell membrane</location>
        <topology evidence="2">Single-pass type II membrane protein</topology>
    </subcellularLocation>
    <subcellularLocation>
        <location evidence="7">Membrane</location>
        <topology evidence="7">Single-pass type II membrane protein</topology>
    </subcellularLocation>
</comment>
<evidence type="ECO:0000256" key="3">
    <source>
        <dbReference type="ARBA" id="ARBA00009370"/>
    </source>
</evidence>
<comment type="catalytic activity">
    <reaction evidence="1 7">
        <text>Cleavage of hydrophobic, N-terminal signal or leader sequences from secreted and periplasmic proteins.</text>
        <dbReference type="EC" id="3.4.21.89"/>
    </reaction>
</comment>
<feature type="active site" evidence="6">
    <location>
        <position position="129"/>
    </location>
</feature>
<feature type="region of interest" description="Disordered" evidence="8">
    <location>
        <begin position="245"/>
        <end position="265"/>
    </location>
</feature>
<dbReference type="Pfam" id="PF10502">
    <property type="entry name" value="Peptidase_S26"/>
    <property type="match status" value="1"/>
</dbReference>